<feature type="region of interest" description="Disordered" evidence="1">
    <location>
        <begin position="548"/>
        <end position="576"/>
    </location>
</feature>
<accession>A0A073JPF8</accession>
<organism evidence="2 3">
    <name type="scientific">Limosilactobacillus reuteri</name>
    <name type="common">Lactobacillus reuteri</name>
    <dbReference type="NCBI Taxonomy" id="1598"/>
    <lineage>
        <taxon>Bacteria</taxon>
        <taxon>Bacillati</taxon>
        <taxon>Bacillota</taxon>
        <taxon>Bacilli</taxon>
        <taxon>Lactobacillales</taxon>
        <taxon>Lactobacillaceae</taxon>
        <taxon>Limosilactobacillus</taxon>
    </lineage>
</organism>
<dbReference type="Pfam" id="PF05133">
    <property type="entry name" value="SPP1_portal"/>
    <property type="match status" value="1"/>
</dbReference>
<proteinExistence type="predicted"/>
<dbReference type="AlphaFoldDB" id="A0A073JPF8"/>
<dbReference type="EMBL" id="JOSX01000013">
    <property type="protein sequence ID" value="KEK15454.1"/>
    <property type="molecule type" value="Genomic_DNA"/>
</dbReference>
<evidence type="ECO:0000313" key="2">
    <source>
        <dbReference type="EMBL" id="KEK15454.1"/>
    </source>
</evidence>
<comment type="caution">
    <text evidence="2">The sequence shown here is derived from an EMBL/GenBank/DDBJ whole genome shotgun (WGS) entry which is preliminary data.</text>
</comment>
<dbReference type="NCBIfam" id="TIGR01538">
    <property type="entry name" value="portal_SPP1"/>
    <property type="match status" value="1"/>
</dbReference>
<dbReference type="Proteomes" id="UP000027731">
    <property type="component" value="Unassembled WGS sequence"/>
</dbReference>
<reference evidence="2 3" key="1">
    <citation type="submission" date="2014-06" db="EMBL/GenBank/DDBJ databases">
        <title>Genetic determinant of reutericyclin biosynthesis of Lactobacillus reuteri.</title>
        <authorList>
            <person name="Lin X."/>
            <person name="Duar R."/>
            <person name="Walter J."/>
            <person name="Gaenzle M."/>
        </authorList>
    </citation>
    <scope>NUCLEOTIDE SEQUENCE [LARGE SCALE GENOMIC DNA]</scope>
    <source>
        <strain evidence="2 3">LTH2584</strain>
    </source>
</reference>
<protein>
    <submittedName>
        <fullName evidence="2">Portal protein</fullName>
    </submittedName>
</protein>
<dbReference type="PATRIC" id="fig|1598.90.peg.753"/>
<gene>
    <name evidence="2" type="ORF">LR3_06615</name>
</gene>
<dbReference type="InterPro" id="IPR021145">
    <property type="entry name" value="Portal_protein_SPP1_Gp6-like"/>
</dbReference>
<dbReference type="InterPro" id="IPR006428">
    <property type="entry name" value="Portal_SPP1-type"/>
</dbReference>
<name>A0A073JPF8_LIMRT</name>
<evidence type="ECO:0000313" key="3">
    <source>
        <dbReference type="Proteomes" id="UP000027731"/>
    </source>
</evidence>
<sequence length="576" mass="65346">MPRTNDRWIWSRGKMLDGHRFDDDSNKAYTMPADIFHNNFDNSDAGLIAQVVEKFLAHHYQYEAPRIAELQRYYLGDNDIHYWRNDKKYLNRADNRVASGFPKFITNMRVGYMMGKPIKMQWSDDSETEPAIVDAVEEFNRMNDETYHEKVMKTNLSVTGRAYELMYTEQPTKNEDGSLNTAKVKMKAVDPLTAFVVYDTSIEEKPLFGVRYYLVDYDDAGTQGYYVDVYTANTTYHYYAGENPTNADMKLVGTDNSGFGVEPLTEYANNEDRTGDWESKLDEIDAYDKALSEMANSEEDFANAKFVINGDIDADMEAIMGPDGKPLLDDDGNPMMVPKIDAKDPYLFIKPSIIPDANGNTVVPASAEYLTKQMNEAGWKLYIERLAADIHKDTNTPDTSDQNFGGNNSGVAMAYKLFGQDQEMSMQKSLFSRGVMRRLRMLNYYWYQNGEAGINQDDADNFKINYTPNLPNNDSEIVQELQTLSNTGLFSERTLREFGASVTGVSADAEEQRIDDEQANEQQGQFDPTALQGVNSADLEEANRKALQNLQQQGQQPPMSPTDFLMNAQRSDNNAK</sequence>
<evidence type="ECO:0000256" key="1">
    <source>
        <dbReference type="SAM" id="MobiDB-lite"/>
    </source>
</evidence>
<feature type="region of interest" description="Disordered" evidence="1">
    <location>
        <begin position="503"/>
        <end position="527"/>
    </location>
</feature>